<keyword evidence="3 5" id="KW-0375">Hydrogen ion transport</keyword>
<comment type="function">
    <text evidence="5">Subunit of the V1 complex of vacuolar(H+)-ATPase (V-ATPase), a multisubunit enzyme composed of a peripheral complex (V1) that hydrolyzes ATP and a membrane integral complex (V0) that translocates protons. V-ATPase is responsible for acidifying and maintaining the pH of intracellular compartments and in some cell types, is targeted to the plasma membrane, where it is responsible for acidifying the extracellular environment. Subunit C is necessary for the assembly of the catalytic sector of the enzyme and is likely to have a specific function in its catalytic activity.</text>
</comment>
<evidence type="ECO:0000256" key="4">
    <source>
        <dbReference type="ARBA" id="ARBA00023065"/>
    </source>
</evidence>
<dbReference type="Pfam" id="PF03223">
    <property type="entry name" value="V-ATPase_C"/>
    <property type="match status" value="1"/>
</dbReference>
<comment type="similarity">
    <text evidence="1 5">Belongs to the V-ATPase C subunit family.</text>
</comment>
<proteinExistence type="inferred from homology"/>
<comment type="subunit">
    <text evidence="5">V-ATPase is a heteromultimeric enzyme composed of a peripheral catalytic V1 complex (components A to H) attached to an integral membrane V0 proton pore complex.</text>
</comment>
<keyword evidence="4 5" id="KW-0406">Ion transport</keyword>
<evidence type="ECO:0000313" key="7">
    <source>
        <dbReference type="Proteomes" id="UP000078348"/>
    </source>
</evidence>
<dbReference type="PANTHER" id="PTHR10137:SF0">
    <property type="entry name" value="V-TYPE PROTON ATPASE SUBUNIT C"/>
    <property type="match status" value="1"/>
</dbReference>
<comment type="caution">
    <text evidence="6">The sequence shown here is derived from an EMBL/GenBank/DDBJ whole genome shotgun (WGS) entry which is preliminary data.</text>
</comment>
<dbReference type="InterPro" id="IPR004907">
    <property type="entry name" value="ATPase_V1-cplx_csu"/>
</dbReference>
<dbReference type="Gene3D" id="3.30.70.1180">
    <property type="entry name" value="Vacuolar atp synthase subunit c, domain 1"/>
    <property type="match status" value="1"/>
</dbReference>
<keyword evidence="2 5" id="KW-0813">Transport</keyword>
<dbReference type="Gene3D" id="1.20.1460.10">
    <property type="entry name" value="subunit c (vma5p) of the yeast v-atpase, domain 2"/>
    <property type="match status" value="1"/>
</dbReference>
<dbReference type="Gene3D" id="3.30.70.100">
    <property type="match status" value="1"/>
</dbReference>
<evidence type="ECO:0000256" key="3">
    <source>
        <dbReference type="ARBA" id="ARBA00022781"/>
    </source>
</evidence>
<dbReference type="CDD" id="cd14785">
    <property type="entry name" value="V-ATPase_C"/>
    <property type="match status" value="1"/>
</dbReference>
<dbReference type="EMBL" id="LXWW01000520">
    <property type="protein sequence ID" value="OAO12735.1"/>
    <property type="molecule type" value="Genomic_DNA"/>
</dbReference>
<dbReference type="SUPFAM" id="SSF118203">
    <property type="entry name" value="Vacuolar ATP synthase subunit C"/>
    <property type="match status" value="1"/>
</dbReference>
<dbReference type="AlphaFoldDB" id="A0A196S6Q1"/>
<dbReference type="GO" id="GO:0046961">
    <property type="term" value="F:proton-transporting ATPase activity, rotational mechanism"/>
    <property type="evidence" value="ECO:0007669"/>
    <property type="project" value="InterPro"/>
</dbReference>
<sequence>MSKAIDDPVIISVPADYIQEGKIRAAIASSSNDYCTMKSFPIPNLGDCTLETLMHLSDDMAKMDGTLRSLLEKIAKTYHDMSLDGSNAKLTINGQSLSQLLEDFHWDETRFPVKSALNEHKNTIQQDMKHGENEMKKMIQKYQDVHSNVIALKRKRGTNILTTPLSLLLKEEEVMKNTGMTLKQVFVETEYLQTVVLILSSSQEKEFLAKYKNLGCDEEDKVVKVVPESGRRLLVDGDGYTLYSVVVLKKYLKKIQEACRENRYTLRVYEGGENSAKKEEEDEVVLAENEAKEKKVKSDLLQWCRPNYAELASEWVHLKCLRVYTESLLRYGLHTTLYTFILFPKVKVVAKLQKGLETLFAGLGGSVDAYGAMKDDNLVISAVAGSESTSYTYACVSVERLSAWCVCLSEFV</sequence>
<evidence type="ECO:0000256" key="2">
    <source>
        <dbReference type="ARBA" id="ARBA00022448"/>
    </source>
</evidence>
<dbReference type="Proteomes" id="UP000078348">
    <property type="component" value="Unassembled WGS sequence"/>
</dbReference>
<dbReference type="OrthoDB" id="6605928at2759"/>
<dbReference type="GO" id="GO:0000221">
    <property type="term" value="C:vacuolar proton-transporting V-type ATPase, V1 domain"/>
    <property type="evidence" value="ECO:0007669"/>
    <property type="project" value="TreeGrafter"/>
</dbReference>
<dbReference type="InterPro" id="IPR036132">
    <property type="entry name" value="Vac_ATP_synth_c_sf"/>
</dbReference>
<dbReference type="STRING" id="478820.A0A196S6Q1"/>
<organism evidence="6 7">
    <name type="scientific">Blastocystis sp. subtype 1 (strain ATCC 50177 / NandII)</name>
    <dbReference type="NCBI Taxonomy" id="478820"/>
    <lineage>
        <taxon>Eukaryota</taxon>
        <taxon>Sar</taxon>
        <taxon>Stramenopiles</taxon>
        <taxon>Bigyra</taxon>
        <taxon>Opalozoa</taxon>
        <taxon>Opalinata</taxon>
        <taxon>Blastocystidae</taxon>
        <taxon>Blastocystis</taxon>
    </lineage>
</organism>
<accession>A0A196S6Q1</accession>
<gene>
    <name evidence="6" type="ORF">AV274_5605</name>
</gene>
<evidence type="ECO:0000256" key="5">
    <source>
        <dbReference type="RuleBase" id="RU364010"/>
    </source>
</evidence>
<name>A0A196S6Q1_BLAHN</name>
<keyword evidence="7" id="KW-1185">Reference proteome</keyword>
<evidence type="ECO:0000256" key="1">
    <source>
        <dbReference type="ARBA" id="ARBA00006138"/>
    </source>
</evidence>
<reference evidence="6 7" key="1">
    <citation type="submission" date="2016-05" db="EMBL/GenBank/DDBJ databases">
        <title>Nuclear genome of Blastocystis sp. subtype 1 NandII.</title>
        <authorList>
            <person name="Gentekaki E."/>
            <person name="Curtis B."/>
            <person name="Stairs C."/>
            <person name="Eme L."/>
            <person name="Herman E."/>
            <person name="Klimes V."/>
            <person name="Arias M.C."/>
            <person name="Elias M."/>
            <person name="Hilliou F."/>
            <person name="Klute M."/>
            <person name="Malik S.-B."/>
            <person name="Pightling A."/>
            <person name="Rachubinski R."/>
            <person name="Salas D."/>
            <person name="Schlacht A."/>
            <person name="Suga H."/>
            <person name="Archibald J."/>
            <person name="Ball S.G."/>
            <person name="Clark G."/>
            <person name="Dacks J."/>
            <person name="Van Der Giezen M."/>
            <person name="Tsaousis A."/>
            <person name="Roger A."/>
        </authorList>
    </citation>
    <scope>NUCLEOTIDE SEQUENCE [LARGE SCALE GENOMIC DNA]</scope>
    <source>
        <strain evidence="7">ATCC 50177 / NandII</strain>
    </source>
</reference>
<protein>
    <recommendedName>
        <fullName evidence="5">V-type proton ATPase subunit C</fullName>
    </recommendedName>
</protein>
<dbReference type="SMR" id="A0A196S6Q1"/>
<evidence type="ECO:0000313" key="6">
    <source>
        <dbReference type="EMBL" id="OAO12735.1"/>
    </source>
</evidence>
<dbReference type="PANTHER" id="PTHR10137">
    <property type="entry name" value="V-TYPE PROTON ATPASE SUBUNIT C"/>
    <property type="match status" value="1"/>
</dbReference>